<gene>
    <name evidence="3" type="ORF">UA08_08506</name>
</gene>
<evidence type="ECO:0000313" key="4">
    <source>
        <dbReference type="Proteomes" id="UP000214365"/>
    </source>
</evidence>
<reference evidence="3 4" key="1">
    <citation type="submission" date="2015-06" db="EMBL/GenBank/DDBJ databases">
        <title>Talaromyces atroroseus IBT 11181 draft genome.</title>
        <authorList>
            <person name="Rasmussen K.B."/>
            <person name="Rasmussen S."/>
            <person name="Petersen B."/>
            <person name="Sicheritz-Ponten T."/>
            <person name="Mortensen U.H."/>
            <person name="Thrane U."/>
        </authorList>
    </citation>
    <scope>NUCLEOTIDE SEQUENCE [LARGE SCALE GENOMIC DNA]</scope>
    <source>
        <strain evidence="3 4">IBT 11181</strain>
    </source>
</reference>
<dbReference type="InterPro" id="IPR027417">
    <property type="entry name" value="P-loop_NTPase"/>
</dbReference>
<name>A0A1Q5Q7R4_TALAT</name>
<evidence type="ECO:0000313" key="3">
    <source>
        <dbReference type="EMBL" id="OKL56258.1"/>
    </source>
</evidence>
<keyword evidence="4" id="KW-1185">Reference proteome</keyword>
<dbReference type="Proteomes" id="UP000214365">
    <property type="component" value="Unassembled WGS sequence"/>
</dbReference>
<proteinExistence type="predicted"/>
<dbReference type="Pfam" id="PF01926">
    <property type="entry name" value="MMR_HSR1"/>
    <property type="match status" value="1"/>
</dbReference>
<dbReference type="GO" id="GO:0005525">
    <property type="term" value="F:GTP binding"/>
    <property type="evidence" value="ECO:0007669"/>
    <property type="project" value="InterPro"/>
</dbReference>
<evidence type="ECO:0000256" key="1">
    <source>
        <dbReference type="SAM" id="MobiDB-lite"/>
    </source>
</evidence>
<protein>
    <recommendedName>
        <fullName evidence="2">G domain-containing protein</fullName>
    </recommendedName>
</protein>
<dbReference type="AlphaFoldDB" id="A0A1Q5Q7R4"/>
<dbReference type="OrthoDB" id="8954335at2759"/>
<comment type="caution">
    <text evidence="3">The sequence shown here is derived from an EMBL/GenBank/DDBJ whole genome shotgun (WGS) entry which is preliminary data.</text>
</comment>
<accession>A0A1Q5Q7R4</accession>
<dbReference type="RefSeq" id="XP_020116379.1">
    <property type="nucleotide sequence ID" value="XM_020263402.1"/>
</dbReference>
<organism evidence="3 4">
    <name type="scientific">Talaromyces atroroseus</name>
    <dbReference type="NCBI Taxonomy" id="1441469"/>
    <lineage>
        <taxon>Eukaryota</taxon>
        <taxon>Fungi</taxon>
        <taxon>Dikarya</taxon>
        <taxon>Ascomycota</taxon>
        <taxon>Pezizomycotina</taxon>
        <taxon>Eurotiomycetes</taxon>
        <taxon>Eurotiomycetidae</taxon>
        <taxon>Eurotiales</taxon>
        <taxon>Trichocomaceae</taxon>
        <taxon>Talaromyces</taxon>
        <taxon>Talaromyces sect. Trachyspermi</taxon>
    </lineage>
</organism>
<feature type="compositionally biased region" description="Low complexity" evidence="1">
    <location>
        <begin position="276"/>
        <end position="292"/>
    </location>
</feature>
<feature type="domain" description="G" evidence="2">
    <location>
        <begin position="44"/>
        <end position="104"/>
    </location>
</feature>
<dbReference type="EMBL" id="LFMY01000015">
    <property type="protein sequence ID" value="OKL56258.1"/>
    <property type="molecule type" value="Genomic_DNA"/>
</dbReference>
<sequence length="394" mass="44500">MSSLSATSLQSIGNGWKRFSNQVCNKLTDKVQKFLNQHAGADLIIVTGPGGVGKSSYIKSITGENVNVGSTLESGTKTTSLVPVVIGGKRYLFLDMPGFNTVDFDDWDIFYRLMTALSIVHTYTVFRSVIYVDEVKETRITPQACKILTWLFLFCGRDYMPNVTVVTTKRDGLNEYGIQDKLSLVEKWCEDELFKSAGRYETLHLINDREDRASRAQHEIMARYQNPTNLKLQAYIEIASGATVDQTHAGRWLRHGHMADNGPADSHHDEDDEGNTTPPSDDSPSSDQTQDQNQHARQATGNDDSSSNPSPSNGFWDFWKDLRYEDVKPWVSLLINAAREYMKSERASSNEYFPDPFEDYESTDAFREAPSFQAFFDEPEPEFSSQPETSCWPL</sequence>
<dbReference type="GeneID" id="31008262"/>
<dbReference type="Gene3D" id="3.40.50.300">
    <property type="entry name" value="P-loop containing nucleotide triphosphate hydrolases"/>
    <property type="match status" value="1"/>
</dbReference>
<dbReference type="InterPro" id="IPR006073">
    <property type="entry name" value="GTP-bd"/>
</dbReference>
<dbReference type="SUPFAM" id="SSF52540">
    <property type="entry name" value="P-loop containing nucleoside triphosphate hydrolases"/>
    <property type="match status" value="1"/>
</dbReference>
<feature type="region of interest" description="Disordered" evidence="1">
    <location>
        <begin position="255"/>
        <end position="312"/>
    </location>
</feature>
<evidence type="ECO:0000259" key="2">
    <source>
        <dbReference type="Pfam" id="PF01926"/>
    </source>
</evidence>
<feature type="compositionally biased region" description="Low complexity" evidence="1">
    <location>
        <begin position="302"/>
        <end position="312"/>
    </location>
</feature>
<dbReference type="STRING" id="1441469.A0A1Q5Q7R4"/>